<evidence type="ECO:0000256" key="1">
    <source>
        <dbReference type="ARBA" id="ARBA00022448"/>
    </source>
</evidence>
<feature type="domain" description="Cytochrome c" evidence="8">
    <location>
        <begin position="51"/>
        <end position="136"/>
    </location>
</feature>
<dbReference type="InterPro" id="IPR051811">
    <property type="entry name" value="Cytochrome_c550/c551-like"/>
</dbReference>
<feature type="chain" id="PRO_5037645290" description="Cytochrome c domain-containing protein" evidence="7">
    <location>
        <begin position="36"/>
        <end position="148"/>
    </location>
</feature>
<evidence type="ECO:0000256" key="2">
    <source>
        <dbReference type="ARBA" id="ARBA00022617"/>
    </source>
</evidence>
<keyword evidence="7" id="KW-0732">Signal</keyword>
<accession>A0A918K530</accession>
<dbReference type="GO" id="GO:0009055">
    <property type="term" value="F:electron transfer activity"/>
    <property type="evidence" value="ECO:0007669"/>
    <property type="project" value="InterPro"/>
</dbReference>
<dbReference type="Gene3D" id="1.10.760.10">
    <property type="entry name" value="Cytochrome c-like domain"/>
    <property type="match status" value="1"/>
</dbReference>
<evidence type="ECO:0000256" key="4">
    <source>
        <dbReference type="ARBA" id="ARBA00022982"/>
    </source>
</evidence>
<feature type="signal peptide" evidence="7">
    <location>
        <begin position="1"/>
        <end position="35"/>
    </location>
</feature>
<dbReference type="GO" id="GO:0020037">
    <property type="term" value="F:heme binding"/>
    <property type="evidence" value="ECO:0007669"/>
    <property type="project" value="InterPro"/>
</dbReference>
<evidence type="ECO:0000256" key="7">
    <source>
        <dbReference type="SAM" id="SignalP"/>
    </source>
</evidence>
<dbReference type="SUPFAM" id="SSF46626">
    <property type="entry name" value="Cytochrome c"/>
    <property type="match status" value="1"/>
</dbReference>
<organism evidence="9 10">
    <name type="scientific">Saccharospirillum salsuginis</name>
    <dbReference type="NCBI Taxonomy" id="418750"/>
    <lineage>
        <taxon>Bacteria</taxon>
        <taxon>Pseudomonadati</taxon>
        <taxon>Pseudomonadota</taxon>
        <taxon>Gammaproteobacteria</taxon>
        <taxon>Oceanospirillales</taxon>
        <taxon>Saccharospirillaceae</taxon>
        <taxon>Saccharospirillum</taxon>
    </lineage>
</organism>
<evidence type="ECO:0000256" key="6">
    <source>
        <dbReference type="PROSITE-ProRule" id="PRU00433"/>
    </source>
</evidence>
<evidence type="ECO:0000256" key="3">
    <source>
        <dbReference type="ARBA" id="ARBA00022723"/>
    </source>
</evidence>
<evidence type="ECO:0000256" key="5">
    <source>
        <dbReference type="ARBA" id="ARBA00023004"/>
    </source>
</evidence>
<dbReference type="InterPro" id="IPR009056">
    <property type="entry name" value="Cyt_c-like_dom"/>
</dbReference>
<sequence>MKFLFERITYPTLLRRSLWLVVVLLSTLWASAALADHKSNHVDVVVEGLSEKAETGQLVFNQSCASCHGLNGQGSDAGPPLIHSIYNPGHHSNKAFYRAVTQGVQQHHWPFGNMPPQSHIGFSEMTYILSFIREVQTLNGIETEAHRM</sequence>
<reference evidence="9" key="1">
    <citation type="journal article" date="2014" name="Int. J. Syst. Evol. Microbiol.">
        <title>Complete genome sequence of Corynebacterium casei LMG S-19264T (=DSM 44701T), isolated from a smear-ripened cheese.</title>
        <authorList>
            <consortium name="US DOE Joint Genome Institute (JGI-PGF)"/>
            <person name="Walter F."/>
            <person name="Albersmeier A."/>
            <person name="Kalinowski J."/>
            <person name="Ruckert C."/>
        </authorList>
    </citation>
    <scope>NUCLEOTIDE SEQUENCE</scope>
    <source>
        <strain evidence="9">KCTC 22169</strain>
    </source>
</reference>
<keyword evidence="2 6" id="KW-0349">Heme</keyword>
<keyword evidence="3 6" id="KW-0479">Metal-binding</keyword>
<dbReference type="PANTHER" id="PTHR37823">
    <property type="entry name" value="CYTOCHROME C-553-LIKE"/>
    <property type="match status" value="1"/>
</dbReference>
<evidence type="ECO:0000313" key="10">
    <source>
        <dbReference type="Proteomes" id="UP000626148"/>
    </source>
</evidence>
<dbReference type="GO" id="GO:0046872">
    <property type="term" value="F:metal ion binding"/>
    <property type="evidence" value="ECO:0007669"/>
    <property type="project" value="UniProtKB-KW"/>
</dbReference>
<keyword evidence="10" id="KW-1185">Reference proteome</keyword>
<keyword evidence="5 6" id="KW-0408">Iron</keyword>
<proteinExistence type="predicted"/>
<dbReference type="PROSITE" id="PS51007">
    <property type="entry name" value="CYTC"/>
    <property type="match status" value="1"/>
</dbReference>
<comment type="caution">
    <text evidence="9">The sequence shown here is derived from an EMBL/GenBank/DDBJ whole genome shotgun (WGS) entry which is preliminary data.</text>
</comment>
<keyword evidence="4" id="KW-0249">Electron transport</keyword>
<evidence type="ECO:0000259" key="8">
    <source>
        <dbReference type="PROSITE" id="PS51007"/>
    </source>
</evidence>
<dbReference type="InterPro" id="IPR036909">
    <property type="entry name" value="Cyt_c-like_dom_sf"/>
</dbReference>
<evidence type="ECO:0000313" key="9">
    <source>
        <dbReference type="EMBL" id="GGX48478.1"/>
    </source>
</evidence>
<dbReference type="Proteomes" id="UP000626148">
    <property type="component" value="Unassembled WGS sequence"/>
</dbReference>
<dbReference type="EMBL" id="BMXR01000003">
    <property type="protein sequence ID" value="GGX48478.1"/>
    <property type="molecule type" value="Genomic_DNA"/>
</dbReference>
<dbReference type="Pfam" id="PF00034">
    <property type="entry name" value="Cytochrom_C"/>
    <property type="match status" value="1"/>
</dbReference>
<dbReference type="RefSeq" id="WP_189607860.1">
    <property type="nucleotide sequence ID" value="NZ_BMXR01000003.1"/>
</dbReference>
<keyword evidence="1" id="KW-0813">Transport</keyword>
<dbReference type="AlphaFoldDB" id="A0A918K530"/>
<reference evidence="9" key="2">
    <citation type="submission" date="2020-09" db="EMBL/GenBank/DDBJ databases">
        <authorList>
            <person name="Sun Q."/>
            <person name="Kim S."/>
        </authorList>
    </citation>
    <scope>NUCLEOTIDE SEQUENCE</scope>
    <source>
        <strain evidence="9">KCTC 22169</strain>
    </source>
</reference>
<gene>
    <name evidence="9" type="ORF">GCM10007392_14360</name>
</gene>
<protein>
    <recommendedName>
        <fullName evidence="8">Cytochrome c domain-containing protein</fullName>
    </recommendedName>
</protein>
<name>A0A918K530_9GAMM</name>